<dbReference type="CDD" id="cd00761">
    <property type="entry name" value="Glyco_tranf_GTA_type"/>
    <property type="match status" value="1"/>
</dbReference>
<dbReference type="InterPro" id="IPR001173">
    <property type="entry name" value="Glyco_trans_2-like"/>
</dbReference>
<feature type="transmembrane region" description="Helical" evidence="1">
    <location>
        <begin position="348"/>
        <end position="370"/>
    </location>
</feature>
<keyword evidence="1" id="KW-0472">Membrane</keyword>
<dbReference type="Pfam" id="PF00535">
    <property type="entry name" value="Glycos_transf_2"/>
    <property type="match status" value="1"/>
</dbReference>
<dbReference type="Proteomes" id="UP000187439">
    <property type="component" value="Unassembled WGS sequence"/>
</dbReference>
<dbReference type="PANTHER" id="PTHR43646">
    <property type="entry name" value="GLYCOSYLTRANSFERASE"/>
    <property type="match status" value="1"/>
</dbReference>
<accession>A0A1R0Y248</accession>
<dbReference type="RefSeq" id="WP_076119022.1">
    <property type="nucleotide sequence ID" value="NZ_MPTC01000007.1"/>
</dbReference>
<protein>
    <recommendedName>
        <fullName evidence="2">Glycosyltransferase 2-like domain-containing protein</fullName>
    </recommendedName>
</protein>
<comment type="caution">
    <text evidence="3">The sequence shown here is derived from an EMBL/GenBank/DDBJ whole genome shotgun (WGS) entry which is preliminary data.</text>
</comment>
<reference evidence="3 4" key="1">
    <citation type="submission" date="2016-10" db="EMBL/GenBank/DDBJ databases">
        <title>Paenibacillus species isolates.</title>
        <authorList>
            <person name="Beno S.M."/>
        </authorList>
    </citation>
    <scope>NUCLEOTIDE SEQUENCE [LARGE SCALE GENOMIC DNA]</scope>
    <source>
        <strain evidence="3 4">FSL H7-0710</strain>
    </source>
</reference>
<evidence type="ECO:0000259" key="2">
    <source>
        <dbReference type="Pfam" id="PF00535"/>
    </source>
</evidence>
<dbReference type="AlphaFoldDB" id="A0A1R0Y248"/>
<dbReference type="InterPro" id="IPR029044">
    <property type="entry name" value="Nucleotide-diphossugar_trans"/>
</dbReference>
<evidence type="ECO:0000313" key="3">
    <source>
        <dbReference type="EMBL" id="OMD41376.1"/>
    </source>
</evidence>
<evidence type="ECO:0000256" key="1">
    <source>
        <dbReference type="SAM" id="Phobius"/>
    </source>
</evidence>
<sequence length="386" mass="42435">MIVFLQIIIGCLLLQYLFALWNTAQLPKLGISKSIHTTKVSGSSSTEECNRRVSVLIPARDEADNIGDCLASVLACTSTGWDLEVIVLDDRSSDETGRIARATGDERVKVVDGRELPDGWLGKSNACNQLVEAASGEWLLFLDADIRLKPEALENALGMAETQEEGLITGFAYQHTGTWLEKLVVPLMTFTIICHLPIPLVRASRDPRFVAAHGGFMLVHRNSYIRCGGHAAIRSDLVDDMALARAVKKAGDQVTLADITDYAEMRMYHNASEVWNGYRKNIYAGLGRRSVILLGMLSLYTLLYVFPLAAFIFFSVTGQAAEASWALSASLLGIAIKRISDASARQSVWLCLLISVSILCLAVIAISSWWGSRSGQGYEWKGRRYL</sequence>
<name>A0A1R0Y248_9BACL</name>
<dbReference type="PANTHER" id="PTHR43646:SF3">
    <property type="entry name" value="SLR1566 PROTEIN"/>
    <property type="match status" value="1"/>
</dbReference>
<organism evidence="3 4">
    <name type="scientific">Paenibacillus odorifer</name>
    <dbReference type="NCBI Taxonomy" id="189426"/>
    <lineage>
        <taxon>Bacteria</taxon>
        <taxon>Bacillati</taxon>
        <taxon>Bacillota</taxon>
        <taxon>Bacilli</taxon>
        <taxon>Bacillales</taxon>
        <taxon>Paenibacillaceae</taxon>
        <taxon>Paenibacillus</taxon>
    </lineage>
</organism>
<gene>
    <name evidence="3" type="ORF">BSK52_10765</name>
</gene>
<feature type="domain" description="Glycosyltransferase 2-like" evidence="2">
    <location>
        <begin position="54"/>
        <end position="224"/>
    </location>
</feature>
<dbReference type="EMBL" id="MPTC01000007">
    <property type="protein sequence ID" value="OMD41376.1"/>
    <property type="molecule type" value="Genomic_DNA"/>
</dbReference>
<keyword evidence="1" id="KW-1133">Transmembrane helix</keyword>
<proteinExistence type="predicted"/>
<feature type="transmembrane region" description="Helical" evidence="1">
    <location>
        <begin position="291"/>
        <end position="314"/>
    </location>
</feature>
<dbReference type="OrthoDB" id="9800276at2"/>
<dbReference type="Gene3D" id="3.90.550.10">
    <property type="entry name" value="Spore Coat Polysaccharide Biosynthesis Protein SpsA, Chain A"/>
    <property type="match status" value="1"/>
</dbReference>
<keyword evidence="1" id="KW-0812">Transmembrane</keyword>
<dbReference type="SUPFAM" id="SSF53448">
    <property type="entry name" value="Nucleotide-diphospho-sugar transferases"/>
    <property type="match status" value="1"/>
</dbReference>
<evidence type="ECO:0000313" key="4">
    <source>
        <dbReference type="Proteomes" id="UP000187439"/>
    </source>
</evidence>